<name>A0A5K7Z8Q8_9BACT</name>
<dbReference type="Proteomes" id="UP000427769">
    <property type="component" value="Chromosome"/>
</dbReference>
<reference evidence="1 2" key="1">
    <citation type="submission" date="2019-11" db="EMBL/GenBank/DDBJ databases">
        <title>Comparative genomics of hydrocarbon-degrading Desulfosarcina strains.</title>
        <authorList>
            <person name="Watanabe M."/>
            <person name="Kojima H."/>
            <person name="Fukui M."/>
        </authorList>
    </citation>
    <scope>NUCLEOTIDE SEQUENCE [LARGE SCALE GENOMIC DNA]</scope>
    <source>
        <strain evidence="1 2">PP31</strain>
    </source>
</reference>
<dbReference type="PROSITE" id="PS51257">
    <property type="entry name" value="PROKAR_LIPOPROTEIN"/>
    <property type="match status" value="1"/>
</dbReference>
<sequence length="357" mass="39596">MKYFLIVLLSLNFWVGCTHVGPQTVPRDRFEYNTAIADSWKEQTLLNIVKLRYADMPLFVEVASIVSGYTLEGSVNLGGSLSSDSATQGDLLSLGTSGKYTDRPTITYAPITGAKFNHNFMIPIPPKSLLFLLQAGWPADIIFPIVVESVNGFRSRQAAGTDQRLGDPEFYRLVKLLRKTQKSGAVGMRILKGTAAKETTVLFFHRQIESQEIVDARIEIHQLLGLDPSRQEFKVTYGLLSQDDGEIAILTRSILQIMVDLAAQIDVPAEHVADGLTPSALPPPVDEAAHYKQLIQVQTGPDKPVSAYTAVYYEGHWFWIDKRDFRSKRTFAFLMMLFSLTETGGKEGLPLVTIPAG</sequence>
<organism evidence="1 2">
    <name type="scientific">Desulfosarcina widdelii</name>
    <dbReference type="NCBI Taxonomy" id="947919"/>
    <lineage>
        <taxon>Bacteria</taxon>
        <taxon>Pseudomonadati</taxon>
        <taxon>Thermodesulfobacteriota</taxon>
        <taxon>Desulfobacteria</taxon>
        <taxon>Desulfobacterales</taxon>
        <taxon>Desulfosarcinaceae</taxon>
        <taxon>Desulfosarcina</taxon>
    </lineage>
</organism>
<gene>
    <name evidence="1" type="ORF">DSCW_22610</name>
</gene>
<dbReference type="EMBL" id="AP021875">
    <property type="protein sequence ID" value="BBO74844.1"/>
    <property type="molecule type" value="Genomic_DNA"/>
</dbReference>
<evidence type="ECO:0000313" key="2">
    <source>
        <dbReference type="Proteomes" id="UP000427769"/>
    </source>
</evidence>
<protein>
    <submittedName>
        <fullName evidence="1">Uncharacterized protein</fullName>
    </submittedName>
</protein>
<proteinExistence type="predicted"/>
<accession>A0A5K7Z8Q8</accession>
<evidence type="ECO:0000313" key="1">
    <source>
        <dbReference type="EMBL" id="BBO74844.1"/>
    </source>
</evidence>
<dbReference type="KEGG" id="dwd:DSCW_22610"/>
<dbReference type="AlphaFoldDB" id="A0A5K7Z8Q8"/>
<keyword evidence="2" id="KW-1185">Reference proteome</keyword>